<dbReference type="RefSeq" id="WP_109834208.1">
    <property type="nucleotide sequence ID" value="NZ_CP017195.1"/>
</dbReference>
<dbReference type="NCBIfam" id="TIGR00762">
    <property type="entry name" value="DegV"/>
    <property type="match status" value="1"/>
</dbReference>
<dbReference type="PANTHER" id="PTHR33434:SF8">
    <property type="entry name" value="DEGV DOMAIN-CONTAINING PROTEIN SPR1019"/>
    <property type="match status" value="1"/>
</dbReference>
<accession>A0A7L4WDY0</accession>
<dbReference type="AlphaFoldDB" id="A0A7L4WDY0"/>
<sequence>MTIKIVTDSTITVDPELIEKYNITIVPLAILIDGVLYQDTDLSAETFMAKMKASKHLPKTSQPPVGVFTEVYDRLSEDGSQIISIHLTKALSGTVEAARQGAMLSNADVTVIDSDFIDQGLRFQVVEAAKLAAQGASKEDIIAATIETKNNTELYIGIANLDNLVKGGRVNRVTGVLSGLLNIKIVMEFVDNNLQPMLKGRGNKTFQKWLDDFMTKISGRKVKHIGISHAENLTFAQHMRDQLQPFVTEKISVLDTNSTVATHTGPGAWALLIEFEANS</sequence>
<dbReference type="KEGG" id="lpaa:BHS01_07555"/>
<dbReference type="EMBL" id="CP017195">
    <property type="protein sequence ID" value="QDJ28387.1"/>
    <property type="molecule type" value="Genomic_DNA"/>
</dbReference>
<dbReference type="GO" id="GO:0008289">
    <property type="term" value="F:lipid binding"/>
    <property type="evidence" value="ECO:0007669"/>
    <property type="project" value="UniProtKB-KW"/>
</dbReference>
<dbReference type="Gene3D" id="3.40.50.10170">
    <property type="match status" value="1"/>
</dbReference>
<evidence type="ECO:0000313" key="2">
    <source>
        <dbReference type="EMBL" id="QDJ28387.1"/>
    </source>
</evidence>
<evidence type="ECO:0000256" key="1">
    <source>
        <dbReference type="ARBA" id="ARBA00023121"/>
    </source>
</evidence>
<dbReference type="PROSITE" id="PS51482">
    <property type="entry name" value="DEGV"/>
    <property type="match status" value="1"/>
</dbReference>
<proteinExistence type="predicted"/>
<dbReference type="InterPro" id="IPR003797">
    <property type="entry name" value="DegV"/>
</dbReference>
<name>A0A7L4WDY0_9LACT</name>
<evidence type="ECO:0000313" key="3">
    <source>
        <dbReference type="Proteomes" id="UP000516280"/>
    </source>
</evidence>
<dbReference type="InterPro" id="IPR043168">
    <property type="entry name" value="DegV_C"/>
</dbReference>
<dbReference type="SUPFAM" id="SSF82549">
    <property type="entry name" value="DAK1/DegV-like"/>
    <property type="match status" value="1"/>
</dbReference>
<dbReference type="InterPro" id="IPR050270">
    <property type="entry name" value="DegV_domain_contain"/>
</dbReference>
<dbReference type="Proteomes" id="UP000516280">
    <property type="component" value="Chromosome"/>
</dbReference>
<keyword evidence="1" id="KW-0446">Lipid-binding</keyword>
<dbReference type="Gene3D" id="3.30.1180.10">
    <property type="match status" value="1"/>
</dbReference>
<reference evidence="2 3" key="1">
    <citation type="submission" date="2016-09" db="EMBL/GenBank/DDBJ databases">
        <title>Lactic acid bacteria from MAP meat Genome sequencing and assembly.</title>
        <authorList>
            <person name="Behr J."/>
            <person name="Hilgarth M."/>
            <person name="Vogel R.F."/>
        </authorList>
    </citation>
    <scope>NUCLEOTIDE SEQUENCE [LARGE SCALE GENOMIC DNA]</scope>
    <source>
        <strain evidence="2 3">TMW21615</strain>
    </source>
</reference>
<dbReference type="Pfam" id="PF02645">
    <property type="entry name" value="DegV"/>
    <property type="match status" value="1"/>
</dbReference>
<organism evidence="2 3">
    <name type="scientific">Pseudolactococcus paracarnosus</name>
    <dbReference type="NCBI Taxonomy" id="2749962"/>
    <lineage>
        <taxon>Bacteria</taxon>
        <taxon>Bacillati</taxon>
        <taxon>Bacillota</taxon>
        <taxon>Bacilli</taxon>
        <taxon>Lactobacillales</taxon>
        <taxon>Streptococcaceae</taxon>
        <taxon>Pseudolactococcus</taxon>
    </lineage>
</organism>
<dbReference type="PANTHER" id="PTHR33434">
    <property type="entry name" value="DEGV DOMAIN-CONTAINING PROTEIN DR_1986-RELATED"/>
    <property type="match status" value="1"/>
</dbReference>
<gene>
    <name evidence="2" type="ORF">BHS01_07555</name>
</gene>
<protein>
    <submittedName>
        <fullName evidence="2">EDD domain protein</fullName>
    </submittedName>
</protein>